<dbReference type="Proteomes" id="UP001595075">
    <property type="component" value="Unassembled WGS sequence"/>
</dbReference>
<name>A0ABR4C6P5_9HELO</name>
<dbReference type="EMBL" id="JAZHXI010000012">
    <property type="protein sequence ID" value="KAL2065307.1"/>
    <property type="molecule type" value="Genomic_DNA"/>
</dbReference>
<organism evidence="1 2">
    <name type="scientific">Oculimacula yallundae</name>
    <dbReference type="NCBI Taxonomy" id="86028"/>
    <lineage>
        <taxon>Eukaryota</taxon>
        <taxon>Fungi</taxon>
        <taxon>Dikarya</taxon>
        <taxon>Ascomycota</taxon>
        <taxon>Pezizomycotina</taxon>
        <taxon>Leotiomycetes</taxon>
        <taxon>Helotiales</taxon>
        <taxon>Ploettnerulaceae</taxon>
        <taxon>Oculimacula</taxon>
    </lineage>
</organism>
<accession>A0ABR4C6P5</accession>
<gene>
    <name evidence="1" type="ORF">VTL71DRAFT_2976</name>
</gene>
<reference evidence="1 2" key="1">
    <citation type="journal article" date="2024" name="Commun. Biol.">
        <title>Comparative genomic analysis of thermophilic fungi reveals convergent evolutionary adaptations and gene losses.</title>
        <authorList>
            <person name="Steindorff A.S."/>
            <person name="Aguilar-Pontes M.V."/>
            <person name="Robinson A.J."/>
            <person name="Andreopoulos B."/>
            <person name="LaButti K."/>
            <person name="Kuo A."/>
            <person name="Mondo S."/>
            <person name="Riley R."/>
            <person name="Otillar R."/>
            <person name="Haridas S."/>
            <person name="Lipzen A."/>
            <person name="Grimwood J."/>
            <person name="Schmutz J."/>
            <person name="Clum A."/>
            <person name="Reid I.D."/>
            <person name="Moisan M.C."/>
            <person name="Butler G."/>
            <person name="Nguyen T.T.M."/>
            <person name="Dewar K."/>
            <person name="Conant G."/>
            <person name="Drula E."/>
            <person name="Henrissat B."/>
            <person name="Hansel C."/>
            <person name="Singer S."/>
            <person name="Hutchinson M.I."/>
            <person name="de Vries R.P."/>
            <person name="Natvig D.O."/>
            <person name="Powell A.J."/>
            <person name="Tsang A."/>
            <person name="Grigoriev I.V."/>
        </authorList>
    </citation>
    <scope>NUCLEOTIDE SEQUENCE [LARGE SCALE GENOMIC DNA]</scope>
    <source>
        <strain evidence="1 2">CBS 494.80</strain>
    </source>
</reference>
<sequence>MKDTREGAIETSSAINDAVLSCMYWKKACSLFLASNLRIGRHYRFMLRFVIVFSQLIHNTKKGTRSQRSWIITPALQFTLDERKRQAEERNLDMSIRARESNAYITLRPHSKNEFIFDISSSCASDIRSGRAAYFTSSWTATLGSEKVREPRIGTAPERK</sequence>
<evidence type="ECO:0000313" key="2">
    <source>
        <dbReference type="Proteomes" id="UP001595075"/>
    </source>
</evidence>
<keyword evidence="2" id="KW-1185">Reference proteome</keyword>
<evidence type="ECO:0000313" key="1">
    <source>
        <dbReference type="EMBL" id="KAL2065307.1"/>
    </source>
</evidence>
<protein>
    <submittedName>
        <fullName evidence="1">Uncharacterized protein</fullName>
    </submittedName>
</protein>
<proteinExistence type="predicted"/>
<comment type="caution">
    <text evidence="1">The sequence shown here is derived from an EMBL/GenBank/DDBJ whole genome shotgun (WGS) entry which is preliminary data.</text>
</comment>